<accession>A0ABT3BIK7</accession>
<protein>
    <submittedName>
        <fullName evidence="1">VWA domain-containing protein</fullName>
    </submittedName>
</protein>
<proteinExistence type="predicted"/>
<comment type="caution">
    <text evidence="1">The sequence shown here is derived from an EMBL/GenBank/DDBJ whole genome shotgun (WGS) entry which is preliminary data.</text>
</comment>
<gene>
    <name evidence="1" type="ORF">MUB52_18425</name>
</gene>
<evidence type="ECO:0000313" key="2">
    <source>
        <dbReference type="Proteomes" id="UP001208690"/>
    </source>
</evidence>
<dbReference type="PANTHER" id="PTHR39338:SF6">
    <property type="entry name" value="BLL5662 PROTEIN"/>
    <property type="match status" value="1"/>
</dbReference>
<dbReference type="Pfam" id="PF05762">
    <property type="entry name" value="VWA_CoxE"/>
    <property type="match status" value="1"/>
</dbReference>
<dbReference type="Proteomes" id="UP001208690">
    <property type="component" value="Unassembled WGS sequence"/>
</dbReference>
<dbReference type="InterPro" id="IPR036465">
    <property type="entry name" value="vWFA_dom_sf"/>
</dbReference>
<reference evidence="1 2" key="1">
    <citation type="submission" date="2022-04" db="EMBL/GenBank/DDBJ databases">
        <title>Roseobacter sp. WL0113 is a bacterium isolated from neritic sediment.</title>
        <authorList>
            <person name="Wang L."/>
            <person name="He W."/>
            <person name="Zhang D.-F."/>
        </authorList>
    </citation>
    <scope>NUCLEOTIDE SEQUENCE [LARGE SCALE GENOMIC DNA]</scope>
    <source>
        <strain evidence="1 2">WL0113</strain>
    </source>
</reference>
<dbReference type="InterPro" id="IPR008912">
    <property type="entry name" value="Uncharacterised_CoxE"/>
</dbReference>
<dbReference type="Gene3D" id="3.40.50.410">
    <property type="entry name" value="von Willebrand factor, type A domain"/>
    <property type="match status" value="1"/>
</dbReference>
<sequence length="362" mass="39074">MRQVLAPFFRLATALRSAGFPVAPDQTQGFIAAVGALGPRDIGDVRSAALGLFAIPPERVADFDAIFDAVFSGRVVAAAAEGAEDDVDVREMTGDPEEVEVDTSAEPRGGEAVATERLGTRAIVETASDALARLAREAPKRLPRRLSYRRQRTHHGDRIDLRRALRQAARQEGDVLTLPQTRRKTRQRRIILLIDVSGSMKEFSDRNLSVGHALVQAADRAEAFTLGTRLTRITPALRLTHREAAVARAGEAIADIDGGTRIGAALAAFLDVPRFAGFARGALVVVLSDGLERGDPTDMTEAVRRLSRLCWQLHWLTPLAADPGFRPETEALVSVLPVLDRLSDGASIAAIADHLLNRARAA</sequence>
<dbReference type="PIRSF" id="PIRSF010256">
    <property type="entry name" value="CoxE_vWa"/>
    <property type="match status" value="1"/>
</dbReference>
<dbReference type="RefSeq" id="WP_263845637.1">
    <property type="nucleotide sequence ID" value="NZ_JALIEB010000015.1"/>
</dbReference>
<keyword evidence="2" id="KW-1185">Reference proteome</keyword>
<organism evidence="1 2">
    <name type="scientific">Roseobacter sinensis</name>
    <dbReference type="NCBI Taxonomy" id="2931391"/>
    <lineage>
        <taxon>Bacteria</taxon>
        <taxon>Pseudomonadati</taxon>
        <taxon>Pseudomonadota</taxon>
        <taxon>Alphaproteobacteria</taxon>
        <taxon>Rhodobacterales</taxon>
        <taxon>Roseobacteraceae</taxon>
        <taxon>Roseobacter</taxon>
    </lineage>
</organism>
<dbReference type="PANTHER" id="PTHR39338">
    <property type="entry name" value="BLL5662 PROTEIN-RELATED"/>
    <property type="match status" value="1"/>
</dbReference>
<dbReference type="CDD" id="cd00198">
    <property type="entry name" value="vWFA"/>
    <property type="match status" value="1"/>
</dbReference>
<name>A0ABT3BIK7_9RHOB</name>
<evidence type="ECO:0000313" key="1">
    <source>
        <dbReference type="EMBL" id="MCV3273412.1"/>
    </source>
</evidence>
<dbReference type="InterPro" id="IPR011195">
    <property type="entry name" value="UCP010256"/>
</dbReference>
<dbReference type="SUPFAM" id="SSF53300">
    <property type="entry name" value="vWA-like"/>
    <property type="match status" value="1"/>
</dbReference>
<dbReference type="EMBL" id="JALIEB010000015">
    <property type="protein sequence ID" value="MCV3273412.1"/>
    <property type="molecule type" value="Genomic_DNA"/>
</dbReference>